<accession>A0ABZ0Z0D3</accession>
<keyword evidence="3" id="KW-1185">Reference proteome</keyword>
<dbReference type="Proteomes" id="UP001348805">
    <property type="component" value="Segment"/>
</dbReference>
<reference evidence="2 3" key="1">
    <citation type="submission" date="2023-11" db="EMBL/GenBank/DDBJ databases">
        <authorList>
            <person name="Cook R."/>
            <person name="Crisci M."/>
            <person name="Pye H."/>
            <person name="Adriaenssens E."/>
            <person name="Santini J."/>
        </authorList>
    </citation>
    <scope>NUCLEOTIDE SEQUENCE [LARGE SCALE GENOMIC DNA]</scope>
    <source>
        <strain evidence="2">Lak_Megaphage_RVC_AP3_GC26</strain>
    </source>
</reference>
<feature type="compositionally biased region" description="Low complexity" evidence="1">
    <location>
        <begin position="26"/>
        <end position="85"/>
    </location>
</feature>
<evidence type="ECO:0000313" key="3">
    <source>
        <dbReference type="Proteomes" id="UP001348805"/>
    </source>
</evidence>
<proteinExistence type="predicted"/>
<feature type="region of interest" description="Disordered" evidence="1">
    <location>
        <begin position="153"/>
        <end position="186"/>
    </location>
</feature>
<organism evidence="2 3">
    <name type="scientific">phage Lak_Megaphage_RVC_AP3_GC26</name>
    <dbReference type="NCBI Taxonomy" id="3109225"/>
    <lineage>
        <taxon>Viruses</taxon>
        <taxon>Duplodnaviria</taxon>
        <taxon>Heunggongvirae</taxon>
        <taxon>Uroviricota</taxon>
        <taxon>Caudoviricetes</taxon>
        <taxon>Caudoviricetes code 15 clade</taxon>
    </lineage>
</organism>
<evidence type="ECO:0000256" key="1">
    <source>
        <dbReference type="SAM" id="MobiDB-lite"/>
    </source>
</evidence>
<dbReference type="EMBL" id="OR769219">
    <property type="protein sequence ID" value="WQJ51402.1"/>
    <property type="molecule type" value="Genomic_DNA"/>
</dbReference>
<evidence type="ECO:0000313" key="2">
    <source>
        <dbReference type="EMBL" id="WQJ51402.1"/>
    </source>
</evidence>
<protein>
    <submittedName>
        <fullName evidence="2">Uncharacterized protein</fullName>
    </submittedName>
</protein>
<feature type="compositionally biased region" description="Polar residues" evidence="1">
    <location>
        <begin position="16"/>
        <end position="25"/>
    </location>
</feature>
<name>A0ABZ0Z0D3_9CAUD</name>
<sequence length="231" mass="25908">MIKIRRRKPIFEDDQTIQQQPSATGTTAQPAAIPAPANNTTNPAAPTQPQQPAQQPAQPNNTNTPQQPADQNNQQQQQQPNPNAQKVADVLKKMENTWWMISVNLPDEIQKDIPDFKQGNQQADNAIKAWGTFKQNPTEDTFKQFLEGFKAFGGVNNNQTNNQQNSQQPAAPAQSQQPAQQPVQPQTNVNAGLKAAYSFRKNLMENLEIANKKKYYNSVCEDYFDKTEFTL</sequence>
<feature type="region of interest" description="Disordered" evidence="1">
    <location>
        <begin position="1"/>
        <end position="85"/>
    </location>
</feature>
<feature type="compositionally biased region" description="Low complexity" evidence="1">
    <location>
        <begin position="156"/>
        <end position="186"/>
    </location>
</feature>